<gene>
    <name evidence="1" type="ORF">LX83_003612</name>
</gene>
<dbReference type="Proteomes" id="UP001206128">
    <property type="component" value="Unassembled WGS sequence"/>
</dbReference>
<evidence type="ECO:0000313" key="1">
    <source>
        <dbReference type="EMBL" id="MCP2166740.1"/>
    </source>
</evidence>
<proteinExistence type="predicted"/>
<keyword evidence="2" id="KW-1185">Reference proteome</keyword>
<dbReference type="AlphaFoldDB" id="A0AAE3GG59"/>
<name>A0AAE3GG59_9PSEU</name>
<dbReference type="RefSeq" id="WP_253772919.1">
    <property type="nucleotide sequence ID" value="NZ_JAMTCK010000008.1"/>
</dbReference>
<organism evidence="1 2">
    <name type="scientific">Goodfellowiella coeruleoviolacea</name>
    <dbReference type="NCBI Taxonomy" id="334858"/>
    <lineage>
        <taxon>Bacteria</taxon>
        <taxon>Bacillati</taxon>
        <taxon>Actinomycetota</taxon>
        <taxon>Actinomycetes</taxon>
        <taxon>Pseudonocardiales</taxon>
        <taxon>Pseudonocardiaceae</taxon>
        <taxon>Goodfellowiella</taxon>
    </lineage>
</organism>
<evidence type="ECO:0000313" key="2">
    <source>
        <dbReference type="Proteomes" id="UP001206128"/>
    </source>
</evidence>
<dbReference type="InterPro" id="IPR019646">
    <property type="entry name" value="Aminoglyc_AdlTrfase"/>
</dbReference>
<reference evidence="1" key="1">
    <citation type="submission" date="2022-06" db="EMBL/GenBank/DDBJ databases">
        <title>Genomic Encyclopedia of Archaeal and Bacterial Type Strains, Phase II (KMG-II): from individual species to whole genera.</title>
        <authorList>
            <person name="Goeker M."/>
        </authorList>
    </citation>
    <scope>NUCLEOTIDE SEQUENCE</scope>
    <source>
        <strain evidence="1">DSM 43935</strain>
    </source>
</reference>
<comment type="caution">
    <text evidence="1">The sequence shown here is derived from an EMBL/GenBank/DDBJ whole genome shotgun (WGS) entry which is preliminary data.</text>
</comment>
<sequence>MTAATVLRVLELLRAADVAVWIAGGWGIDALVGRQTRTHEDLDLLHNVEHEDRAVQVLADNGFRLTLDLRPVRFVLTGPGAAQLDLHPLAFAPDGSAVQAADDAGGTFDYPAECFVTGRIGRTEVPCVSTAQQIHFHQGYQPRARDLHDMAQLRAAFGVSTHF</sequence>
<dbReference type="Pfam" id="PF10706">
    <property type="entry name" value="Aminoglyc_resit"/>
    <property type="match status" value="1"/>
</dbReference>
<dbReference type="EMBL" id="JAMTCK010000008">
    <property type="protein sequence ID" value="MCP2166740.1"/>
    <property type="molecule type" value="Genomic_DNA"/>
</dbReference>
<dbReference type="Gene3D" id="3.30.460.40">
    <property type="match status" value="1"/>
</dbReference>
<accession>A0AAE3GG59</accession>
<protein>
    <submittedName>
        <fullName evidence="1">2''-aminoglycoside nucleotidyltransferase</fullName>
    </submittedName>
</protein>